<evidence type="ECO:0000313" key="1">
    <source>
        <dbReference type="EMBL" id="WUU58517.1"/>
    </source>
</evidence>
<dbReference type="CDD" id="cd06223">
    <property type="entry name" value="PRTases_typeI"/>
    <property type="match status" value="1"/>
</dbReference>
<organism evidence="1">
    <name type="scientific">Streptomyces althioticus</name>
    <dbReference type="NCBI Taxonomy" id="83380"/>
    <lineage>
        <taxon>Bacteria</taxon>
        <taxon>Bacillati</taxon>
        <taxon>Actinomycetota</taxon>
        <taxon>Actinomycetes</taxon>
        <taxon>Kitasatosporales</taxon>
        <taxon>Streptomycetaceae</taxon>
        <taxon>Streptomyces</taxon>
        <taxon>Streptomyces althioticus group</taxon>
    </lineage>
</organism>
<dbReference type="SUPFAM" id="SSF53271">
    <property type="entry name" value="PRTase-like"/>
    <property type="match status" value="1"/>
</dbReference>
<protein>
    <recommendedName>
        <fullName evidence="2">Phosphoribosyltransferase domain-containing protein</fullName>
    </recommendedName>
</protein>
<name>A0ABZ1YJI2_9ACTN</name>
<dbReference type="InterPro" id="IPR023214">
    <property type="entry name" value="HAD_sf"/>
</dbReference>
<proteinExistence type="predicted"/>
<dbReference type="EMBL" id="CP109208">
    <property type="protein sequence ID" value="WUU58517.1"/>
    <property type="molecule type" value="Genomic_DNA"/>
</dbReference>
<gene>
    <name evidence="1" type="ORF">OIE82_35660</name>
</gene>
<reference evidence="1" key="1">
    <citation type="submission" date="2022-10" db="EMBL/GenBank/DDBJ databases">
        <title>The complete genomes of actinobacterial strains from the NBC collection.</title>
        <authorList>
            <person name="Joergensen T.S."/>
            <person name="Alvarez Arevalo M."/>
            <person name="Sterndorff E.B."/>
            <person name="Faurdal D."/>
            <person name="Vuksanovic O."/>
            <person name="Mourched A.-S."/>
            <person name="Charusanti P."/>
            <person name="Shaw S."/>
            <person name="Blin K."/>
            <person name="Weber T."/>
        </authorList>
    </citation>
    <scope>NUCLEOTIDE SEQUENCE [LARGE SCALE GENOMIC DNA]</scope>
    <source>
        <strain evidence="1">NBC 01686</strain>
        <plasmid evidence="1">unnamed1</plasmid>
    </source>
</reference>
<dbReference type="InterPro" id="IPR029057">
    <property type="entry name" value="PRTase-like"/>
</dbReference>
<evidence type="ECO:0008006" key="2">
    <source>
        <dbReference type="Google" id="ProtNLM"/>
    </source>
</evidence>
<geneLocation type="plasmid" evidence="1">
    <name>unnamed1</name>
</geneLocation>
<dbReference type="Gene3D" id="3.40.50.2020">
    <property type="match status" value="1"/>
</dbReference>
<dbReference type="InterPro" id="IPR036412">
    <property type="entry name" value="HAD-like_sf"/>
</dbReference>
<accession>A0ABZ1YJI2</accession>
<keyword evidence="1" id="KW-0614">Plasmid</keyword>
<sequence>MDDDQTVRAVVFDYKAVLRTMRSAHDGVAEVLRWLDAQDVSWVLLTNDPMDAAAVADAAGLPRPDLHLSRNDIPGTPARGSGAWLDAVADVLKLRHNQLLLVGTSEWDWYTGINAGVIHVHARWASALRKKISSLTADGPAEVRELLEHFLLQEPAWAFRLDDRDRSLWIRSLLPPNVRFPADGGRSFLLQDIFTRARQVTVGDWDARDVLMLRLLTSAYLDDCLPGRSLFCVYPSSSPGKVSDQLAQFLTKAKVLVGSRYKEDLLQRVHRAPDTSLERVKASRGQITTADISIAAQARTVRVDPGHRGKLRGKTVVVFDDFTTEGKSLEWARTLLVAAGAAEVIALTIGKYPKPHTAYALRRGRKVNPFDVNDFTESDFIATRGPYGVDDGPADSLQATMDQFITAGGAAAAAP</sequence>
<dbReference type="Gene3D" id="3.40.50.1000">
    <property type="entry name" value="HAD superfamily/HAD-like"/>
    <property type="match status" value="1"/>
</dbReference>
<dbReference type="InterPro" id="IPR000836">
    <property type="entry name" value="PRTase_dom"/>
</dbReference>
<dbReference type="RefSeq" id="WP_266477739.1">
    <property type="nucleotide sequence ID" value="NZ_CP109208.1"/>
</dbReference>
<dbReference type="SUPFAM" id="SSF56784">
    <property type="entry name" value="HAD-like"/>
    <property type="match status" value="1"/>
</dbReference>